<accession>A0A2N0VMH4</accession>
<keyword evidence="1" id="KW-0732">Signal</keyword>
<dbReference type="EMBL" id="PISP01000001">
    <property type="protein sequence ID" value="PKD45398.1"/>
    <property type="molecule type" value="Genomic_DNA"/>
</dbReference>
<dbReference type="InterPro" id="IPR013830">
    <property type="entry name" value="SGNH_hydro"/>
</dbReference>
<dbReference type="PANTHER" id="PTHR30383">
    <property type="entry name" value="THIOESTERASE 1/PROTEASE 1/LYSOPHOSPHOLIPASE L1"/>
    <property type="match status" value="1"/>
</dbReference>
<evidence type="ECO:0000256" key="1">
    <source>
        <dbReference type="SAM" id="SignalP"/>
    </source>
</evidence>
<name>A0A2N0VMH4_9BACT</name>
<evidence type="ECO:0000259" key="2">
    <source>
        <dbReference type="Pfam" id="PF13472"/>
    </source>
</evidence>
<feature type="domain" description="SGNH hydrolase-type esterase" evidence="2">
    <location>
        <begin position="33"/>
        <end position="196"/>
    </location>
</feature>
<dbReference type="InterPro" id="IPR008265">
    <property type="entry name" value="Lipase_GDSL_AS"/>
</dbReference>
<dbReference type="InterPro" id="IPR036514">
    <property type="entry name" value="SGNH_hydro_sf"/>
</dbReference>
<gene>
    <name evidence="3" type="ORF">CWD77_06945</name>
</gene>
<feature type="signal peptide" evidence="1">
    <location>
        <begin position="1"/>
        <end position="26"/>
    </location>
</feature>
<protein>
    <submittedName>
        <fullName evidence="3">Arylesterase</fullName>
    </submittedName>
</protein>
<sequence>MNCKRNVLLKVVLVVMSFFLSTALFAQEKQILIFGDSITAGYGIEEEDAFPAILQQKLDSLGLNHTVVNAGLSGETSAGGLRRIDWVLQQPVDVFVLELGGNDGLRGIDPENTKQNLQGIINKVEEKYPEVEIILTGMEAPPNMGEHYTTRFREVFTELSEENDVIFMPFILEDVGGDPELNQADGIHPTEEGHKIVAENLWEYLEGVLK</sequence>
<dbReference type="GO" id="GO:0004622">
    <property type="term" value="F:phosphatidylcholine lysophospholipase activity"/>
    <property type="evidence" value="ECO:0007669"/>
    <property type="project" value="TreeGrafter"/>
</dbReference>
<dbReference type="Pfam" id="PF13472">
    <property type="entry name" value="Lipase_GDSL_2"/>
    <property type="match status" value="1"/>
</dbReference>
<dbReference type="PANTHER" id="PTHR30383:SF24">
    <property type="entry name" value="THIOESTERASE 1_PROTEASE 1_LYSOPHOSPHOLIPASE L1"/>
    <property type="match status" value="1"/>
</dbReference>
<dbReference type="PROSITE" id="PS01098">
    <property type="entry name" value="LIPASE_GDSL_SER"/>
    <property type="match status" value="1"/>
</dbReference>
<feature type="chain" id="PRO_5014631702" evidence="1">
    <location>
        <begin position="27"/>
        <end position="210"/>
    </location>
</feature>
<evidence type="ECO:0000313" key="4">
    <source>
        <dbReference type="Proteomes" id="UP000233398"/>
    </source>
</evidence>
<proteinExistence type="predicted"/>
<organism evidence="3 4">
    <name type="scientific">Rhodohalobacter barkolensis</name>
    <dbReference type="NCBI Taxonomy" id="2053187"/>
    <lineage>
        <taxon>Bacteria</taxon>
        <taxon>Pseudomonadati</taxon>
        <taxon>Balneolota</taxon>
        <taxon>Balneolia</taxon>
        <taxon>Balneolales</taxon>
        <taxon>Balneolaceae</taxon>
        <taxon>Rhodohalobacter</taxon>
    </lineage>
</organism>
<dbReference type="RefSeq" id="WP_101072972.1">
    <property type="nucleotide sequence ID" value="NZ_PISP01000001.1"/>
</dbReference>
<dbReference type="Gene3D" id="3.40.50.1110">
    <property type="entry name" value="SGNH hydrolase"/>
    <property type="match status" value="1"/>
</dbReference>
<dbReference type="OrthoDB" id="9774205at2"/>
<reference evidence="3 4" key="1">
    <citation type="submission" date="2017-11" db="EMBL/GenBank/DDBJ databases">
        <title>Rhodohalobacter 15182 sp. nov., isolated from a salt lake.</title>
        <authorList>
            <person name="Han S."/>
        </authorList>
    </citation>
    <scope>NUCLEOTIDE SEQUENCE [LARGE SCALE GENOMIC DNA]</scope>
    <source>
        <strain evidence="3 4">15182</strain>
    </source>
</reference>
<dbReference type="InterPro" id="IPR051532">
    <property type="entry name" value="Ester_Hydrolysis_Enzymes"/>
</dbReference>
<keyword evidence="4" id="KW-1185">Reference proteome</keyword>
<dbReference type="GO" id="GO:0006629">
    <property type="term" value="P:lipid metabolic process"/>
    <property type="evidence" value="ECO:0007669"/>
    <property type="project" value="InterPro"/>
</dbReference>
<dbReference type="SUPFAM" id="SSF52266">
    <property type="entry name" value="SGNH hydrolase"/>
    <property type="match status" value="1"/>
</dbReference>
<dbReference type="CDD" id="cd01822">
    <property type="entry name" value="Lysophospholipase_L1_like"/>
    <property type="match status" value="1"/>
</dbReference>
<dbReference type="Proteomes" id="UP000233398">
    <property type="component" value="Unassembled WGS sequence"/>
</dbReference>
<evidence type="ECO:0000313" key="3">
    <source>
        <dbReference type="EMBL" id="PKD45398.1"/>
    </source>
</evidence>
<comment type="caution">
    <text evidence="3">The sequence shown here is derived from an EMBL/GenBank/DDBJ whole genome shotgun (WGS) entry which is preliminary data.</text>
</comment>
<dbReference type="AlphaFoldDB" id="A0A2N0VMH4"/>